<evidence type="ECO:0000313" key="3">
    <source>
        <dbReference type="Proteomes" id="UP001177003"/>
    </source>
</evidence>
<feature type="region of interest" description="Disordered" evidence="1">
    <location>
        <begin position="161"/>
        <end position="188"/>
    </location>
</feature>
<dbReference type="EMBL" id="OX465086">
    <property type="protein sequence ID" value="CAI9262751.1"/>
    <property type="molecule type" value="Genomic_DNA"/>
</dbReference>
<dbReference type="Proteomes" id="UP001177003">
    <property type="component" value="Chromosome 0"/>
</dbReference>
<name>A0AA35UPY4_LACSI</name>
<evidence type="ECO:0000256" key="1">
    <source>
        <dbReference type="SAM" id="MobiDB-lite"/>
    </source>
</evidence>
<sequence>MSFYIFFKKRASRRENEIPKFFKPPLSSPSSPPLIHIHYLRSSFALLASNYGDAPSFLKNSLFNTIVRLCEPKELTKTKKIMDQLLHIMFKIFSGYLGLTKKTEAFNEIDIGGEASISALWERYQSVSEKGLNFVIFSSKLYQPTKRDEVAEITAAKKEEVRQDKEESKLSRGNPSSSSRPALELPQRRSTRLRAIVARDEFRRKRNKAATIVQVDLE</sequence>
<proteinExistence type="predicted"/>
<accession>A0AA35UPY4</accession>
<feature type="compositionally biased region" description="Polar residues" evidence="1">
    <location>
        <begin position="171"/>
        <end position="180"/>
    </location>
</feature>
<gene>
    <name evidence="2" type="ORF">LSALG_LOCUS3476</name>
</gene>
<evidence type="ECO:0000313" key="2">
    <source>
        <dbReference type="EMBL" id="CAI9262751.1"/>
    </source>
</evidence>
<keyword evidence="3" id="KW-1185">Reference proteome</keyword>
<feature type="compositionally biased region" description="Basic and acidic residues" evidence="1">
    <location>
        <begin position="161"/>
        <end position="170"/>
    </location>
</feature>
<reference evidence="2" key="1">
    <citation type="submission" date="2023-04" db="EMBL/GenBank/DDBJ databases">
        <authorList>
            <person name="Vijverberg K."/>
            <person name="Xiong W."/>
            <person name="Schranz E."/>
        </authorList>
    </citation>
    <scope>NUCLEOTIDE SEQUENCE</scope>
</reference>
<organism evidence="2 3">
    <name type="scientific">Lactuca saligna</name>
    <name type="common">Willowleaf lettuce</name>
    <dbReference type="NCBI Taxonomy" id="75948"/>
    <lineage>
        <taxon>Eukaryota</taxon>
        <taxon>Viridiplantae</taxon>
        <taxon>Streptophyta</taxon>
        <taxon>Embryophyta</taxon>
        <taxon>Tracheophyta</taxon>
        <taxon>Spermatophyta</taxon>
        <taxon>Magnoliopsida</taxon>
        <taxon>eudicotyledons</taxon>
        <taxon>Gunneridae</taxon>
        <taxon>Pentapetalae</taxon>
        <taxon>asterids</taxon>
        <taxon>campanulids</taxon>
        <taxon>Asterales</taxon>
        <taxon>Asteraceae</taxon>
        <taxon>Cichorioideae</taxon>
        <taxon>Cichorieae</taxon>
        <taxon>Lactucinae</taxon>
        <taxon>Lactuca</taxon>
    </lineage>
</organism>
<protein>
    <submittedName>
        <fullName evidence="2">Uncharacterized protein</fullName>
    </submittedName>
</protein>
<dbReference type="AlphaFoldDB" id="A0AA35UPY4"/>